<dbReference type="AlphaFoldDB" id="A0AAD3Y8R5"/>
<feature type="compositionally biased region" description="Basic and acidic residues" evidence="1">
    <location>
        <begin position="78"/>
        <end position="88"/>
    </location>
</feature>
<dbReference type="Proteomes" id="UP001279734">
    <property type="component" value="Unassembled WGS sequence"/>
</dbReference>
<feature type="compositionally biased region" description="Low complexity" evidence="1">
    <location>
        <begin position="27"/>
        <end position="40"/>
    </location>
</feature>
<evidence type="ECO:0000313" key="2">
    <source>
        <dbReference type="EMBL" id="GMH31724.1"/>
    </source>
</evidence>
<proteinExistence type="predicted"/>
<evidence type="ECO:0000256" key="1">
    <source>
        <dbReference type="SAM" id="MobiDB-lite"/>
    </source>
</evidence>
<sequence length="280" mass="29137">MPSKHNRIQIYGSMPGALDHSTPLGESTTRGTMGSTTGNSAPPSTGASIQTSSDSSRCSTICNKSSKGLSNPVPYESPHSEDHVESDCRASLPPIDSNGIAGHLHDSVIADALSQPEPITTPITVLTAESNSVAIIENLALLIADSLALTSPNYPYPVSVPNGAVLDEPGPSNIGLVYPTKFFTRSPVLDPPSCELEFTYHHSSDDVGGGDCKSPNGAILDSQSTPGQPVPLLPDSTISELPALAPSFVEFGSQTAVLMVVGKFCQIVDAVALQLFCCYG</sequence>
<protein>
    <submittedName>
        <fullName evidence="2">Uncharacterized protein</fullName>
    </submittedName>
</protein>
<accession>A0AAD3Y8R5</accession>
<feature type="region of interest" description="Disordered" evidence="1">
    <location>
        <begin position="1"/>
        <end position="89"/>
    </location>
</feature>
<name>A0AAD3Y8R5_NEPGR</name>
<comment type="caution">
    <text evidence="2">The sequence shown here is derived from an EMBL/GenBank/DDBJ whole genome shotgun (WGS) entry which is preliminary data.</text>
</comment>
<feature type="compositionally biased region" description="Polar residues" evidence="1">
    <location>
        <begin position="41"/>
        <end position="69"/>
    </location>
</feature>
<dbReference type="EMBL" id="BSYO01000040">
    <property type="protein sequence ID" value="GMH31724.1"/>
    <property type="molecule type" value="Genomic_DNA"/>
</dbReference>
<keyword evidence="3" id="KW-1185">Reference proteome</keyword>
<gene>
    <name evidence="2" type="ORF">Nepgr_033568</name>
</gene>
<organism evidence="2 3">
    <name type="scientific">Nepenthes gracilis</name>
    <name type="common">Slender pitcher plant</name>
    <dbReference type="NCBI Taxonomy" id="150966"/>
    <lineage>
        <taxon>Eukaryota</taxon>
        <taxon>Viridiplantae</taxon>
        <taxon>Streptophyta</taxon>
        <taxon>Embryophyta</taxon>
        <taxon>Tracheophyta</taxon>
        <taxon>Spermatophyta</taxon>
        <taxon>Magnoliopsida</taxon>
        <taxon>eudicotyledons</taxon>
        <taxon>Gunneridae</taxon>
        <taxon>Pentapetalae</taxon>
        <taxon>Caryophyllales</taxon>
        <taxon>Nepenthaceae</taxon>
        <taxon>Nepenthes</taxon>
    </lineage>
</organism>
<reference evidence="2" key="1">
    <citation type="submission" date="2023-05" db="EMBL/GenBank/DDBJ databases">
        <title>Nepenthes gracilis genome sequencing.</title>
        <authorList>
            <person name="Fukushima K."/>
        </authorList>
    </citation>
    <scope>NUCLEOTIDE SEQUENCE</scope>
    <source>
        <strain evidence="2">SING2019-196</strain>
    </source>
</reference>
<evidence type="ECO:0000313" key="3">
    <source>
        <dbReference type="Proteomes" id="UP001279734"/>
    </source>
</evidence>